<evidence type="ECO:0000256" key="5">
    <source>
        <dbReference type="ARBA" id="ARBA00023002"/>
    </source>
</evidence>
<feature type="domain" description="Acyl-CoA dehydrogenase/oxidase N-terminal" evidence="7">
    <location>
        <begin position="7"/>
        <end position="117"/>
    </location>
</feature>
<keyword evidence="9" id="KW-1185">Reference proteome</keyword>
<dbReference type="Gene3D" id="1.20.140.10">
    <property type="entry name" value="Butyryl-CoA Dehydrogenase, subunit A, domain 3"/>
    <property type="match status" value="1"/>
</dbReference>
<name>A0A6L6PW24_9BURK</name>
<feature type="domain" description="Acyl-CoA dehydrogenase/oxidase C-terminal" evidence="6">
    <location>
        <begin position="191"/>
        <end position="333"/>
    </location>
</feature>
<dbReference type="GO" id="GO:0003995">
    <property type="term" value="F:acyl-CoA dehydrogenase activity"/>
    <property type="evidence" value="ECO:0007669"/>
    <property type="project" value="TreeGrafter"/>
</dbReference>
<dbReference type="InterPro" id="IPR013786">
    <property type="entry name" value="AcylCoA_DH/ox_N"/>
</dbReference>
<dbReference type="InterPro" id="IPR009100">
    <property type="entry name" value="AcylCoA_DH/oxidase_NM_dom_sf"/>
</dbReference>
<dbReference type="GO" id="GO:0050660">
    <property type="term" value="F:flavin adenine dinucleotide binding"/>
    <property type="evidence" value="ECO:0007669"/>
    <property type="project" value="InterPro"/>
</dbReference>
<dbReference type="PANTHER" id="PTHR43884:SF20">
    <property type="entry name" value="ACYL-COA DEHYDROGENASE FADE28"/>
    <property type="match status" value="1"/>
</dbReference>
<dbReference type="SUPFAM" id="SSF47203">
    <property type="entry name" value="Acyl-CoA dehydrogenase C-terminal domain-like"/>
    <property type="match status" value="1"/>
</dbReference>
<comment type="caution">
    <text evidence="8">The sequence shown here is derived from an EMBL/GenBank/DDBJ whole genome shotgun (WGS) entry which is preliminary data.</text>
</comment>
<dbReference type="InterPro" id="IPR036250">
    <property type="entry name" value="AcylCo_DH-like_C"/>
</dbReference>
<gene>
    <name evidence="8" type="ORF">GM668_05985</name>
</gene>
<evidence type="ECO:0000313" key="8">
    <source>
        <dbReference type="EMBL" id="MTW01635.1"/>
    </source>
</evidence>
<evidence type="ECO:0000256" key="2">
    <source>
        <dbReference type="ARBA" id="ARBA00009347"/>
    </source>
</evidence>
<dbReference type="SUPFAM" id="SSF56645">
    <property type="entry name" value="Acyl-CoA dehydrogenase NM domain-like"/>
    <property type="match status" value="1"/>
</dbReference>
<dbReference type="InterPro" id="IPR037069">
    <property type="entry name" value="AcylCoA_DH/ox_N_sf"/>
</dbReference>
<reference evidence="8 9" key="1">
    <citation type="submission" date="2019-11" db="EMBL/GenBank/DDBJ databases">
        <title>Type strains purchased from KCTC, JCM and DSMZ.</title>
        <authorList>
            <person name="Lu H."/>
        </authorList>
    </citation>
    <scope>NUCLEOTIDE SEQUENCE [LARGE SCALE GENOMIC DNA]</scope>
    <source>
        <strain evidence="8 9">KCTC 42409</strain>
    </source>
</reference>
<dbReference type="AlphaFoldDB" id="A0A6L6PW24"/>
<dbReference type="InterPro" id="IPR009075">
    <property type="entry name" value="AcylCo_DH/oxidase_C"/>
</dbReference>
<organism evidence="8 9">
    <name type="scientific">Pseudoduganella ginsengisoli</name>
    <dbReference type="NCBI Taxonomy" id="1462440"/>
    <lineage>
        <taxon>Bacteria</taxon>
        <taxon>Pseudomonadati</taxon>
        <taxon>Pseudomonadota</taxon>
        <taxon>Betaproteobacteria</taxon>
        <taxon>Burkholderiales</taxon>
        <taxon>Oxalobacteraceae</taxon>
        <taxon>Telluria group</taxon>
        <taxon>Pseudoduganella</taxon>
    </lineage>
</organism>
<evidence type="ECO:0000256" key="1">
    <source>
        <dbReference type="ARBA" id="ARBA00001974"/>
    </source>
</evidence>
<proteinExistence type="inferred from homology"/>
<dbReference type="RefSeq" id="WP_155438018.1">
    <property type="nucleotide sequence ID" value="NZ_WNLA01000002.1"/>
</dbReference>
<evidence type="ECO:0000256" key="3">
    <source>
        <dbReference type="ARBA" id="ARBA00022630"/>
    </source>
</evidence>
<evidence type="ECO:0000259" key="7">
    <source>
        <dbReference type="Pfam" id="PF02771"/>
    </source>
</evidence>
<dbReference type="Pfam" id="PF02771">
    <property type="entry name" value="Acyl-CoA_dh_N"/>
    <property type="match status" value="1"/>
</dbReference>
<dbReference type="OrthoDB" id="9769473at2"/>
<comment type="similarity">
    <text evidence="2">Belongs to the acyl-CoA dehydrogenase family.</text>
</comment>
<keyword evidence="4" id="KW-0274">FAD</keyword>
<protein>
    <submittedName>
        <fullName evidence="8">Acyl-CoA dehydrogenase</fullName>
    </submittedName>
</protein>
<accession>A0A6L6PW24</accession>
<dbReference type="Proteomes" id="UP000484015">
    <property type="component" value="Unassembled WGS sequence"/>
</dbReference>
<dbReference type="Gene3D" id="1.10.540.10">
    <property type="entry name" value="Acyl-CoA dehydrogenase/oxidase, N-terminal domain"/>
    <property type="match status" value="1"/>
</dbReference>
<dbReference type="Pfam" id="PF00441">
    <property type="entry name" value="Acyl-CoA_dh_1"/>
    <property type="match status" value="1"/>
</dbReference>
<evidence type="ECO:0000259" key="6">
    <source>
        <dbReference type="Pfam" id="PF00441"/>
    </source>
</evidence>
<evidence type="ECO:0000256" key="4">
    <source>
        <dbReference type="ARBA" id="ARBA00022827"/>
    </source>
</evidence>
<keyword evidence="3" id="KW-0285">Flavoprotein</keyword>
<keyword evidence="5" id="KW-0560">Oxidoreductase</keyword>
<dbReference type="PANTHER" id="PTHR43884">
    <property type="entry name" value="ACYL-COA DEHYDROGENASE"/>
    <property type="match status" value="1"/>
</dbReference>
<evidence type="ECO:0000313" key="9">
    <source>
        <dbReference type="Proteomes" id="UP000484015"/>
    </source>
</evidence>
<dbReference type="EMBL" id="WNLA01000002">
    <property type="protein sequence ID" value="MTW01635.1"/>
    <property type="molecule type" value="Genomic_DNA"/>
</dbReference>
<sequence>MDFTFAEDQVLLADAVRRFLVNEVSPELIRELWNRPGGRSQDLWKQLAEQGLTGLSVPTEHGGMGMGDVDWILLARECGYHGVPAPLLESSWVAAGLLAQLPPSELRGRTLEGIADGSLRVALGHAHSPLVADADQANLVLLERDGRLFAVPSSRIAMTAQASIDPSRRLFTVQWDCEPQYCIAEQAAGLMEQAFQRGALAASAQLLGLAQRMLDLAIDYSAQRKQFGKPIGINQALKHHLADVAVKLEFARPVVFRAAHAIANGAPECAVHVSHAKVAASEAALLAARNAMQVHGAMGYTWEMDLQIFMKMAWALDAAWGDRSLHLARVRAHVLAQDAALGPGCTFKEEQQ</sequence>
<comment type="cofactor">
    <cofactor evidence="1">
        <name>FAD</name>
        <dbReference type="ChEBI" id="CHEBI:57692"/>
    </cofactor>
</comment>